<keyword evidence="3" id="KW-1185">Reference proteome</keyword>
<name>A0A072VN30_MEDTR</name>
<proteinExistence type="predicted"/>
<protein>
    <submittedName>
        <fullName evidence="1 2">Uncharacterized protein</fullName>
    </submittedName>
</protein>
<gene>
    <name evidence="1" type="ordered locus">MTR_2g100925</name>
</gene>
<evidence type="ECO:0000313" key="1">
    <source>
        <dbReference type="EMBL" id="KEH39545.1"/>
    </source>
</evidence>
<dbReference type="Proteomes" id="UP000002051">
    <property type="component" value="Chromosome 2"/>
</dbReference>
<dbReference type="HOGENOM" id="CLU_2853044_0_0_1"/>
<evidence type="ECO:0000313" key="3">
    <source>
        <dbReference type="Proteomes" id="UP000002051"/>
    </source>
</evidence>
<reference evidence="1 3" key="2">
    <citation type="journal article" date="2014" name="BMC Genomics">
        <title>An improved genome release (version Mt4.0) for the model legume Medicago truncatula.</title>
        <authorList>
            <person name="Tang H."/>
            <person name="Krishnakumar V."/>
            <person name="Bidwell S."/>
            <person name="Rosen B."/>
            <person name="Chan A."/>
            <person name="Zhou S."/>
            <person name="Gentzbittel L."/>
            <person name="Childs K.L."/>
            <person name="Yandell M."/>
            <person name="Gundlach H."/>
            <person name="Mayer K.F."/>
            <person name="Schwartz D.C."/>
            <person name="Town C.D."/>
        </authorList>
    </citation>
    <scope>GENOME REANNOTATION</scope>
    <source>
        <strain evidence="1">A17</strain>
        <strain evidence="2 3">cv. Jemalong A17</strain>
    </source>
</reference>
<reference evidence="2" key="3">
    <citation type="submission" date="2015-04" db="UniProtKB">
        <authorList>
            <consortium name="EnsemblPlants"/>
        </authorList>
    </citation>
    <scope>IDENTIFICATION</scope>
    <source>
        <strain evidence="2">cv. Jemalong A17</strain>
    </source>
</reference>
<reference evidence="1 3" key="1">
    <citation type="journal article" date="2011" name="Nature">
        <title>The Medicago genome provides insight into the evolution of rhizobial symbioses.</title>
        <authorList>
            <person name="Young N.D."/>
            <person name="Debelle F."/>
            <person name="Oldroyd G.E."/>
            <person name="Geurts R."/>
            <person name="Cannon S.B."/>
            <person name="Udvardi M.K."/>
            <person name="Benedito V.A."/>
            <person name="Mayer K.F."/>
            <person name="Gouzy J."/>
            <person name="Schoof H."/>
            <person name="Van de Peer Y."/>
            <person name="Proost S."/>
            <person name="Cook D.R."/>
            <person name="Meyers B.C."/>
            <person name="Spannagl M."/>
            <person name="Cheung F."/>
            <person name="De Mita S."/>
            <person name="Krishnakumar V."/>
            <person name="Gundlach H."/>
            <person name="Zhou S."/>
            <person name="Mudge J."/>
            <person name="Bharti A.K."/>
            <person name="Murray J.D."/>
            <person name="Naoumkina M.A."/>
            <person name="Rosen B."/>
            <person name="Silverstein K.A."/>
            <person name="Tang H."/>
            <person name="Rombauts S."/>
            <person name="Zhao P.X."/>
            <person name="Zhou P."/>
            <person name="Barbe V."/>
            <person name="Bardou P."/>
            <person name="Bechner M."/>
            <person name="Bellec A."/>
            <person name="Berger A."/>
            <person name="Berges H."/>
            <person name="Bidwell S."/>
            <person name="Bisseling T."/>
            <person name="Choisne N."/>
            <person name="Couloux A."/>
            <person name="Denny R."/>
            <person name="Deshpande S."/>
            <person name="Dai X."/>
            <person name="Doyle J.J."/>
            <person name="Dudez A.M."/>
            <person name="Farmer A.D."/>
            <person name="Fouteau S."/>
            <person name="Franken C."/>
            <person name="Gibelin C."/>
            <person name="Gish J."/>
            <person name="Goldstein S."/>
            <person name="Gonzalez A.J."/>
            <person name="Green P.J."/>
            <person name="Hallab A."/>
            <person name="Hartog M."/>
            <person name="Hua A."/>
            <person name="Humphray S.J."/>
            <person name="Jeong D.H."/>
            <person name="Jing Y."/>
            <person name="Jocker A."/>
            <person name="Kenton S.M."/>
            <person name="Kim D.J."/>
            <person name="Klee K."/>
            <person name="Lai H."/>
            <person name="Lang C."/>
            <person name="Lin S."/>
            <person name="Macmil S.L."/>
            <person name="Magdelenat G."/>
            <person name="Matthews L."/>
            <person name="McCorrison J."/>
            <person name="Monaghan E.L."/>
            <person name="Mun J.H."/>
            <person name="Najar F.Z."/>
            <person name="Nicholson C."/>
            <person name="Noirot C."/>
            <person name="O'Bleness M."/>
            <person name="Paule C.R."/>
            <person name="Poulain J."/>
            <person name="Prion F."/>
            <person name="Qin B."/>
            <person name="Qu C."/>
            <person name="Retzel E.F."/>
            <person name="Riddle C."/>
            <person name="Sallet E."/>
            <person name="Samain S."/>
            <person name="Samson N."/>
            <person name="Sanders I."/>
            <person name="Saurat O."/>
            <person name="Scarpelli C."/>
            <person name="Schiex T."/>
            <person name="Segurens B."/>
            <person name="Severin A.J."/>
            <person name="Sherrier D.J."/>
            <person name="Shi R."/>
            <person name="Sims S."/>
            <person name="Singer S.R."/>
            <person name="Sinharoy S."/>
            <person name="Sterck L."/>
            <person name="Viollet A."/>
            <person name="Wang B.B."/>
            <person name="Wang K."/>
            <person name="Wang M."/>
            <person name="Wang X."/>
            <person name="Warfsmann J."/>
            <person name="Weissenbach J."/>
            <person name="White D.D."/>
            <person name="White J.D."/>
            <person name="Wiley G.B."/>
            <person name="Wincker P."/>
            <person name="Xing Y."/>
            <person name="Yang L."/>
            <person name="Yao Z."/>
            <person name="Ying F."/>
            <person name="Zhai J."/>
            <person name="Zhou L."/>
            <person name="Zuber A."/>
            <person name="Denarie J."/>
            <person name="Dixon R.A."/>
            <person name="May G.D."/>
            <person name="Schwartz D.C."/>
            <person name="Rogers J."/>
            <person name="Quetier F."/>
            <person name="Town C.D."/>
            <person name="Roe B.A."/>
        </authorList>
    </citation>
    <scope>NUCLEOTIDE SEQUENCE [LARGE SCALE GENOMIC DNA]</scope>
    <source>
        <strain evidence="1">A17</strain>
        <strain evidence="2 3">cv. Jemalong A17</strain>
    </source>
</reference>
<sequence length="65" mass="7545">MKLSGNEIRMKLNKEWQREWSSSFLSIAITETSVVGSYHRRKKCCTRDSLCILSFIPNSYAAMLK</sequence>
<dbReference type="EnsemblPlants" id="KEH39545">
    <property type="protein sequence ID" value="KEH39545"/>
    <property type="gene ID" value="MTR_2g100925"/>
</dbReference>
<evidence type="ECO:0000313" key="2">
    <source>
        <dbReference type="EnsemblPlants" id="KEH39545"/>
    </source>
</evidence>
<accession>A0A072VN30</accession>
<organism evidence="1 3">
    <name type="scientific">Medicago truncatula</name>
    <name type="common">Barrel medic</name>
    <name type="synonym">Medicago tribuloides</name>
    <dbReference type="NCBI Taxonomy" id="3880"/>
    <lineage>
        <taxon>Eukaryota</taxon>
        <taxon>Viridiplantae</taxon>
        <taxon>Streptophyta</taxon>
        <taxon>Embryophyta</taxon>
        <taxon>Tracheophyta</taxon>
        <taxon>Spermatophyta</taxon>
        <taxon>Magnoliopsida</taxon>
        <taxon>eudicotyledons</taxon>
        <taxon>Gunneridae</taxon>
        <taxon>Pentapetalae</taxon>
        <taxon>rosids</taxon>
        <taxon>fabids</taxon>
        <taxon>Fabales</taxon>
        <taxon>Fabaceae</taxon>
        <taxon>Papilionoideae</taxon>
        <taxon>50 kb inversion clade</taxon>
        <taxon>NPAAA clade</taxon>
        <taxon>Hologalegina</taxon>
        <taxon>IRL clade</taxon>
        <taxon>Trifolieae</taxon>
        <taxon>Medicago</taxon>
    </lineage>
</organism>
<dbReference type="EMBL" id="CM001218">
    <property type="protein sequence ID" value="KEH39545.1"/>
    <property type="molecule type" value="Genomic_DNA"/>
</dbReference>
<dbReference type="AlphaFoldDB" id="A0A072VN30"/>